<reference evidence="1 2" key="1">
    <citation type="submission" date="2017-06" db="EMBL/GenBank/DDBJ databases">
        <authorList>
            <person name="Kim H.J."/>
            <person name="Triplett B.A."/>
        </authorList>
    </citation>
    <scope>NUCLEOTIDE SEQUENCE [LARGE SCALE GENOMIC DNA]</scope>
    <source>
        <strain evidence="1 2">DSM 45207</strain>
    </source>
</reference>
<sequence length="66" mass="6921">MVTCSMPNRVRACSPPGSGLDRAQENSKLGAHMPVISQGYDSYHPVVAGCRGVLGAVVLALYPCEC</sequence>
<dbReference type="AlphaFoldDB" id="A0A238VV20"/>
<accession>A0A238VV20</accession>
<name>A0A238VV20_9PSEU</name>
<evidence type="ECO:0000313" key="2">
    <source>
        <dbReference type="Proteomes" id="UP000198348"/>
    </source>
</evidence>
<evidence type="ECO:0000313" key="1">
    <source>
        <dbReference type="EMBL" id="SNR37319.1"/>
    </source>
</evidence>
<dbReference type="EMBL" id="FZNW01000004">
    <property type="protein sequence ID" value="SNR37319.1"/>
    <property type="molecule type" value="Genomic_DNA"/>
</dbReference>
<organism evidence="1 2">
    <name type="scientific">Haloechinothrix alba</name>
    <dbReference type="NCBI Taxonomy" id="664784"/>
    <lineage>
        <taxon>Bacteria</taxon>
        <taxon>Bacillati</taxon>
        <taxon>Actinomycetota</taxon>
        <taxon>Actinomycetes</taxon>
        <taxon>Pseudonocardiales</taxon>
        <taxon>Pseudonocardiaceae</taxon>
        <taxon>Haloechinothrix</taxon>
    </lineage>
</organism>
<dbReference type="Proteomes" id="UP000198348">
    <property type="component" value="Unassembled WGS sequence"/>
</dbReference>
<proteinExistence type="predicted"/>
<protein>
    <submittedName>
        <fullName evidence="1">Uncharacterized protein</fullName>
    </submittedName>
</protein>
<keyword evidence="2" id="KW-1185">Reference proteome</keyword>
<gene>
    <name evidence="1" type="ORF">SAMN06265360_10417</name>
</gene>